<feature type="transmembrane region" description="Helical" evidence="1">
    <location>
        <begin position="406"/>
        <end position="425"/>
    </location>
</feature>
<dbReference type="Proteomes" id="UP000030351">
    <property type="component" value="Unassembled WGS sequence"/>
</dbReference>
<feature type="transmembrane region" description="Helical" evidence="1">
    <location>
        <begin position="53"/>
        <end position="76"/>
    </location>
</feature>
<keyword evidence="3" id="KW-1185">Reference proteome</keyword>
<dbReference type="EMBL" id="JRUQ01000102">
    <property type="protein sequence ID" value="KGT86342.1"/>
    <property type="molecule type" value="Genomic_DNA"/>
</dbReference>
<organism evidence="2 3">
    <name type="scientific">Erwinia typographi</name>
    <dbReference type="NCBI Taxonomy" id="371042"/>
    <lineage>
        <taxon>Bacteria</taxon>
        <taxon>Pseudomonadati</taxon>
        <taxon>Pseudomonadota</taxon>
        <taxon>Gammaproteobacteria</taxon>
        <taxon>Enterobacterales</taxon>
        <taxon>Erwiniaceae</taxon>
        <taxon>Erwinia</taxon>
    </lineage>
</organism>
<dbReference type="AlphaFoldDB" id="A0A0A3YHU0"/>
<protein>
    <submittedName>
        <fullName evidence="2">Uncharacterized protein</fullName>
    </submittedName>
</protein>
<evidence type="ECO:0000313" key="2">
    <source>
        <dbReference type="EMBL" id="KGT86342.1"/>
    </source>
</evidence>
<gene>
    <name evidence="2" type="ORF">NG99_25990</name>
</gene>
<comment type="caution">
    <text evidence="2">The sequence shown here is derived from an EMBL/GenBank/DDBJ whole genome shotgun (WGS) entry which is preliminary data.</text>
</comment>
<feature type="transmembrane region" description="Helical" evidence="1">
    <location>
        <begin position="437"/>
        <end position="461"/>
    </location>
</feature>
<dbReference type="eggNOG" id="ENOG5033631">
    <property type="taxonomic scope" value="Bacteria"/>
</dbReference>
<dbReference type="STRING" id="371042.NG99_25990"/>
<sequence length="476" mass="54884">MKYFWKLPPEPEDLPTPNFSLAGIIVCSLLAGAFVLIFNAVMLDENALKMDILLWRLLVFPLLFALIGFTVAMVGYCITQYCEAQTRESYKLNRQRWQRNASVCLRLAEHHSLFPVENAALKMIGLEGEMPAAKDIPRKLNIDEDEEAGVSRTQQTIKMLLEGLDTSAIDERFDQPEVWLYLRNASDRLSEDAGEIVRQSRPAFSQSTIHLLSVLPERAFLEEWTLEYFEGFRLLIVAELHHDNDHDFCEYATALLFSRQRPLPDSRMPVWCFRSLDSKQHTVGKYLKILFAAEQIRPADLRHVWTGNLQGESLNLLSDAFTEVDTGVKSHQWHSMRLAETWTPGYQWLMLEWSARAIRNGQHGQLLATKQENSQQINLALINGEYLPHEIDNLDQEGCMGTSFQFMGYWLFFLNIQGVFLFFSLQNGWALDAEFSVWWLVSGMFVILLAIIGLVTSGIYIDSCHQRSIDRYYEYE</sequence>
<accession>A0A0A3YHU0</accession>
<reference evidence="2 3" key="1">
    <citation type="submission" date="2014-10" db="EMBL/GenBank/DDBJ databases">
        <title>Genome sequence of Erwinia typographi M043b.</title>
        <authorList>
            <person name="Chan K.-G."/>
            <person name="Tan W.-S."/>
        </authorList>
    </citation>
    <scope>NUCLEOTIDE SEQUENCE [LARGE SCALE GENOMIC DNA]</scope>
    <source>
        <strain evidence="2 3">M043b</strain>
    </source>
</reference>
<keyword evidence="1" id="KW-0472">Membrane</keyword>
<proteinExistence type="predicted"/>
<keyword evidence="1" id="KW-0812">Transmembrane</keyword>
<evidence type="ECO:0000256" key="1">
    <source>
        <dbReference type="SAM" id="Phobius"/>
    </source>
</evidence>
<evidence type="ECO:0000313" key="3">
    <source>
        <dbReference type="Proteomes" id="UP000030351"/>
    </source>
</evidence>
<name>A0A0A3YHU0_9GAMM</name>
<keyword evidence="1" id="KW-1133">Transmembrane helix</keyword>
<feature type="transmembrane region" description="Helical" evidence="1">
    <location>
        <begin position="20"/>
        <end position="41"/>
    </location>
</feature>